<keyword evidence="3" id="KW-0812">Transmembrane</keyword>
<reference evidence="5" key="2">
    <citation type="submission" date="2023-06" db="EMBL/GenBank/DDBJ databases">
        <authorList>
            <person name="Swenson N.G."/>
            <person name="Wegrzyn J.L."/>
            <person name="Mcevoy S.L."/>
        </authorList>
    </citation>
    <scope>NUCLEOTIDE SEQUENCE</scope>
    <source>
        <strain evidence="5">NS2018</strain>
        <tissue evidence="5">Leaf</tissue>
    </source>
</reference>
<comment type="caution">
    <text evidence="5">The sequence shown here is derived from an EMBL/GenBank/DDBJ whole genome shotgun (WGS) entry which is preliminary data.</text>
</comment>
<evidence type="ECO:0000313" key="5">
    <source>
        <dbReference type="EMBL" id="KAK0600204.1"/>
    </source>
</evidence>
<dbReference type="InterPro" id="IPR001229">
    <property type="entry name" value="Jacalin-like_lectin_dom"/>
</dbReference>
<name>A0AA39VVA3_ACESA</name>
<evidence type="ECO:0000259" key="4">
    <source>
        <dbReference type="PROSITE" id="PS51752"/>
    </source>
</evidence>
<dbReference type="Pfam" id="PF01419">
    <property type="entry name" value="Jacalin"/>
    <property type="match status" value="1"/>
</dbReference>
<dbReference type="GO" id="GO:0030246">
    <property type="term" value="F:carbohydrate binding"/>
    <property type="evidence" value="ECO:0007669"/>
    <property type="project" value="UniProtKB-KW"/>
</dbReference>
<gene>
    <name evidence="5" type="ORF">LWI29_012710</name>
</gene>
<evidence type="ECO:0000256" key="2">
    <source>
        <dbReference type="ARBA" id="ARBA00022734"/>
    </source>
</evidence>
<comment type="similarity">
    <text evidence="1">Belongs to the jacalin lectin family.</text>
</comment>
<keyword evidence="3" id="KW-1133">Transmembrane helix</keyword>
<keyword evidence="3" id="KW-0472">Membrane</keyword>
<accession>A0AA39VVA3</accession>
<proteinExistence type="inferred from homology"/>
<dbReference type="InterPro" id="IPR036404">
    <property type="entry name" value="Jacalin-like_lectin_dom_sf"/>
</dbReference>
<dbReference type="SMART" id="SM00915">
    <property type="entry name" value="Jacalin"/>
    <property type="match status" value="1"/>
</dbReference>
<organism evidence="5 6">
    <name type="scientific">Acer saccharum</name>
    <name type="common">Sugar maple</name>
    <dbReference type="NCBI Taxonomy" id="4024"/>
    <lineage>
        <taxon>Eukaryota</taxon>
        <taxon>Viridiplantae</taxon>
        <taxon>Streptophyta</taxon>
        <taxon>Embryophyta</taxon>
        <taxon>Tracheophyta</taxon>
        <taxon>Spermatophyta</taxon>
        <taxon>Magnoliopsida</taxon>
        <taxon>eudicotyledons</taxon>
        <taxon>Gunneridae</taxon>
        <taxon>Pentapetalae</taxon>
        <taxon>rosids</taxon>
        <taxon>malvids</taxon>
        <taxon>Sapindales</taxon>
        <taxon>Sapindaceae</taxon>
        <taxon>Hippocastanoideae</taxon>
        <taxon>Acereae</taxon>
        <taxon>Acer</taxon>
    </lineage>
</organism>
<dbReference type="AlphaFoldDB" id="A0AA39VVA3"/>
<evidence type="ECO:0000313" key="6">
    <source>
        <dbReference type="Proteomes" id="UP001168877"/>
    </source>
</evidence>
<dbReference type="EMBL" id="JAUESC010000003">
    <property type="protein sequence ID" value="KAK0600204.1"/>
    <property type="molecule type" value="Genomic_DNA"/>
</dbReference>
<keyword evidence="6" id="KW-1185">Reference proteome</keyword>
<keyword evidence="2" id="KW-0430">Lectin</keyword>
<dbReference type="SUPFAM" id="SSF51101">
    <property type="entry name" value="Mannose-binding lectins"/>
    <property type="match status" value="1"/>
</dbReference>
<dbReference type="Gene3D" id="2.100.10.30">
    <property type="entry name" value="Jacalin-like lectin domain"/>
    <property type="match status" value="1"/>
</dbReference>
<reference evidence="5" key="1">
    <citation type="journal article" date="2022" name="Plant J.">
        <title>Strategies of tolerance reflected in two North American maple genomes.</title>
        <authorList>
            <person name="McEvoy S.L."/>
            <person name="Sezen U.U."/>
            <person name="Trouern-Trend A."/>
            <person name="McMahon S.M."/>
            <person name="Schaberg P.G."/>
            <person name="Yang J."/>
            <person name="Wegrzyn J.L."/>
            <person name="Swenson N.G."/>
        </authorList>
    </citation>
    <scope>NUCLEOTIDE SEQUENCE</scope>
    <source>
        <strain evidence="5">NS2018</strain>
    </source>
</reference>
<feature type="domain" description="Jacalin-type lectin" evidence="4">
    <location>
        <begin position="48"/>
        <end position="199"/>
    </location>
</feature>
<sequence length="240" mass="26911">MDVDLVAINTIQEKPTLLTQIDQQQQLYKVFDIQQMANEQARICFSGIIKIGPWGGEGGIVWEAKPPNTTTSIRKINIGYGDIIDSLSFESKNRAIGQPVPSPKYGGQGRTNNLASLETDEYLTSISGTILNNNGNLFIESLAFRSDRNKIHGPYGPDQLIDLTTTTTTRSREIRRRRDRDLVVVVIVELPIIAAVFVTASCRRRRCFRSFSSLILVVVVAFGHHCRRRLGVGRFDVMME</sequence>
<feature type="transmembrane region" description="Helical" evidence="3">
    <location>
        <begin position="182"/>
        <end position="202"/>
    </location>
</feature>
<evidence type="ECO:0000256" key="1">
    <source>
        <dbReference type="ARBA" id="ARBA00006568"/>
    </source>
</evidence>
<protein>
    <recommendedName>
        <fullName evidence="4">Jacalin-type lectin domain-containing protein</fullName>
    </recommendedName>
</protein>
<evidence type="ECO:0000256" key="3">
    <source>
        <dbReference type="SAM" id="Phobius"/>
    </source>
</evidence>
<dbReference type="Proteomes" id="UP001168877">
    <property type="component" value="Unassembled WGS sequence"/>
</dbReference>
<dbReference type="PROSITE" id="PS51752">
    <property type="entry name" value="JACALIN_LECTIN"/>
    <property type="match status" value="1"/>
</dbReference>
<dbReference type="PANTHER" id="PTHR46506">
    <property type="entry name" value="OS05G0143600 PROTEIN"/>
    <property type="match status" value="1"/>
</dbReference>